<keyword evidence="2 6" id="KW-0812">Transmembrane</keyword>
<feature type="transmembrane region" description="Helical" evidence="6">
    <location>
        <begin position="406"/>
        <end position="424"/>
    </location>
</feature>
<organism evidence="8 9">
    <name type="scientific">Candidatus Moanibacter tarae</name>
    <dbReference type="NCBI Taxonomy" id="2200854"/>
    <lineage>
        <taxon>Bacteria</taxon>
        <taxon>Pseudomonadati</taxon>
        <taxon>Verrucomicrobiota</taxon>
        <taxon>Opitutia</taxon>
        <taxon>Puniceicoccales</taxon>
        <taxon>Puniceicoccales incertae sedis</taxon>
        <taxon>Candidatus Moanibacter</taxon>
    </lineage>
</organism>
<gene>
    <name evidence="8" type="primary">ccsA</name>
    <name evidence="8" type="ORF">DF168_00262</name>
</gene>
<evidence type="ECO:0000256" key="5">
    <source>
        <dbReference type="ARBA" id="ARBA00023136"/>
    </source>
</evidence>
<evidence type="ECO:0000256" key="3">
    <source>
        <dbReference type="ARBA" id="ARBA00022748"/>
    </source>
</evidence>
<feature type="transmembrane region" description="Helical" evidence="6">
    <location>
        <begin position="444"/>
        <end position="470"/>
    </location>
</feature>
<feature type="transmembrane region" description="Helical" evidence="6">
    <location>
        <begin position="591"/>
        <end position="609"/>
    </location>
</feature>
<evidence type="ECO:0000259" key="7">
    <source>
        <dbReference type="Pfam" id="PF01578"/>
    </source>
</evidence>
<feature type="transmembrane region" description="Helical" evidence="6">
    <location>
        <begin position="350"/>
        <end position="372"/>
    </location>
</feature>
<evidence type="ECO:0000313" key="8">
    <source>
        <dbReference type="EMBL" id="AWT59085.1"/>
    </source>
</evidence>
<feature type="transmembrane region" description="Helical" evidence="6">
    <location>
        <begin position="378"/>
        <end position="399"/>
    </location>
</feature>
<protein>
    <submittedName>
        <fullName evidence="8">Cytochrome c biogenesis protein CcsA</fullName>
    </submittedName>
</protein>
<dbReference type="GO" id="GO:0017004">
    <property type="term" value="P:cytochrome complex assembly"/>
    <property type="evidence" value="ECO:0007669"/>
    <property type="project" value="UniProtKB-KW"/>
</dbReference>
<proteinExistence type="predicted"/>
<evidence type="ECO:0000313" key="9">
    <source>
        <dbReference type="Proteomes" id="UP000247465"/>
    </source>
</evidence>
<evidence type="ECO:0000256" key="2">
    <source>
        <dbReference type="ARBA" id="ARBA00022692"/>
    </source>
</evidence>
<feature type="domain" description="Cytochrome c assembly protein" evidence="7">
    <location>
        <begin position="379"/>
        <end position="581"/>
    </location>
</feature>
<keyword evidence="4 6" id="KW-1133">Transmembrane helix</keyword>
<dbReference type="EMBL" id="CP029803">
    <property type="protein sequence ID" value="AWT59085.1"/>
    <property type="molecule type" value="Genomic_DNA"/>
</dbReference>
<keyword evidence="3" id="KW-0201">Cytochrome c-type biogenesis</keyword>
<dbReference type="KEGG" id="mtar:DF168_00262"/>
<dbReference type="PANTHER" id="PTHR30071">
    <property type="entry name" value="HEME EXPORTER PROTEIN C"/>
    <property type="match status" value="1"/>
</dbReference>
<dbReference type="PANTHER" id="PTHR30071:SF1">
    <property type="entry name" value="CYTOCHROME B_B6 PROTEIN-RELATED"/>
    <property type="match status" value="1"/>
</dbReference>
<dbReference type="Pfam" id="PF01578">
    <property type="entry name" value="Cytochrom_C_asm"/>
    <property type="match status" value="1"/>
</dbReference>
<dbReference type="GO" id="GO:0005886">
    <property type="term" value="C:plasma membrane"/>
    <property type="evidence" value="ECO:0007669"/>
    <property type="project" value="TreeGrafter"/>
</dbReference>
<dbReference type="AlphaFoldDB" id="A0A2Z4ACS6"/>
<feature type="transmembrane region" description="Helical" evidence="6">
    <location>
        <begin position="491"/>
        <end position="514"/>
    </location>
</feature>
<dbReference type="Proteomes" id="UP000247465">
    <property type="component" value="Chromosome"/>
</dbReference>
<feature type="transmembrane region" description="Helical" evidence="6">
    <location>
        <begin position="12"/>
        <end position="31"/>
    </location>
</feature>
<evidence type="ECO:0000256" key="1">
    <source>
        <dbReference type="ARBA" id="ARBA00004141"/>
    </source>
</evidence>
<evidence type="ECO:0000256" key="4">
    <source>
        <dbReference type="ARBA" id="ARBA00022989"/>
    </source>
</evidence>
<evidence type="ECO:0000256" key="6">
    <source>
        <dbReference type="SAM" id="Phobius"/>
    </source>
</evidence>
<feature type="transmembrane region" description="Helical" evidence="6">
    <location>
        <begin position="554"/>
        <end position="571"/>
    </location>
</feature>
<name>A0A2Z4ACS6_9BACT</name>
<feature type="transmembrane region" description="Helical" evidence="6">
    <location>
        <begin position="530"/>
        <end position="547"/>
    </location>
</feature>
<sequence>MHQSHLVMSKFISGGILVLGILVIIGGFLPIRYKGDYNLRSFATLPVLEGGRLKPLDSVARNSLLVLRGRQTFTDSTSVKREAIVWLIDTLLNPEAADTHAVYRVTNRDLLGLLGHQTNEIRYFSFNELRPHLQEVEKQVQQVNEEAQLRTPYERALVKLRNSLILYHRLVYSLHSPTTGANIEEEYRFFESIIPESIKAFRQQQSGQEYNEEVFTRFMSFAKRYRDLSEIAGLRAIPPPDANGSTDDWSDIGTSVMAGTFNSMRIDPVVMEYAKLADAYRSNNPTQFNLILTSLIEKLDRRFQTDQSKIGIEYLFNSTKPFLIATVLYTIVFLVAAASWAVWPKKLGHTAFLLLLATFLLHTIGLLVRMYLQGRPPITNLYSSAVFVGWAAVLLSMILERISRNGIGSAVAALIGFATLIIAHNLTNSGDTLEMMQAVLDDNFWLATHVVIINIGYSATFLAGFLALIFTLRGFFTKGLDENTAQALARTVYGVICFALLFSFVGTVLGGIWADQSWGRFWGWDPKENGALMIVIWNAIILHTRWGGLVRRQGLMALAIGGNIITAWSWFGTNMLGIGLHSYGHMDRAVFWLLTFIGSQVLLIVLTLLPSEQWRSQQAQGRL</sequence>
<comment type="subcellular location">
    <subcellularLocation>
        <location evidence="1">Membrane</location>
        <topology evidence="1">Multi-pass membrane protein</topology>
    </subcellularLocation>
</comment>
<feature type="transmembrane region" description="Helical" evidence="6">
    <location>
        <begin position="322"/>
        <end position="343"/>
    </location>
</feature>
<accession>A0A2Z4ACS6</accession>
<dbReference type="InterPro" id="IPR045062">
    <property type="entry name" value="Cyt_c_biogenesis_CcsA/CcmC"/>
</dbReference>
<keyword evidence="5 6" id="KW-0472">Membrane</keyword>
<reference evidence="8 9" key="1">
    <citation type="submission" date="2018-06" db="EMBL/GenBank/DDBJ databases">
        <title>Draft Genome Sequence of a Novel Marine Bacterium Related to the Verrucomicrobia.</title>
        <authorList>
            <person name="Vosseberg J."/>
            <person name="Martijn J."/>
            <person name="Ettema T.J.G."/>
        </authorList>
    </citation>
    <scope>NUCLEOTIDE SEQUENCE [LARGE SCALE GENOMIC DNA]</scope>
    <source>
        <strain evidence="8">TARA_B100001123</strain>
    </source>
</reference>
<dbReference type="GO" id="GO:0020037">
    <property type="term" value="F:heme binding"/>
    <property type="evidence" value="ECO:0007669"/>
    <property type="project" value="InterPro"/>
</dbReference>
<dbReference type="InterPro" id="IPR002541">
    <property type="entry name" value="Cyt_c_assembly"/>
</dbReference>